<dbReference type="Proteomes" id="UP000807785">
    <property type="component" value="Unassembled WGS sequence"/>
</dbReference>
<comment type="caution">
    <text evidence="4">The sequence shown here is derived from an EMBL/GenBank/DDBJ whole genome shotgun (WGS) entry which is preliminary data.</text>
</comment>
<sequence>MLRSLLVAVSAVIAVIAVIACGNKGSDEKKVATQVAARVNKEEISIHQVNNVLARAGNVKPEQAKQVGRQVLDKLIEQELLVQQATEKKLDRDPRVMQAIEAAKREILSRAYVEQTAGSVAKPDDTAVKDFYDKNPALFRERRVFSLQELVINASPEQVSAVQEQVKQAKSMDDLVNYLRNQKIQFNANAGVKAAEQLPLEILPKFQDLKDGETALIPTPAGLTLVHVAASQVRPLDEAAARPFIEQYLSNQKRNEVAAAQIKQLRQTAKIEYMGDFAQSETPAAATPASAMQTESAAGSAAATNASKPPDKALEKGISGLK</sequence>
<dbReference type="InterPro" id="IPR014274">
    <property type="entry name" value="PPIase_EpsD"/>
</dbReference>
<dbReference type="EMBL" id="JADJEV010000005">
    <property type="protein sequence ID" value="MBK6974871.1"/>
    <property type="molecule type" value="Genomic_DNA"/>
</dbReference>
<dbReference type="InterPro" id="IPR000297">
    <property type="entry name" value="PPIase_PpiC"/>
</dbReference>
<dbReference type="Gene3D" id="6.10.140.970">
    <property type="match status" value="1"/>
</dbReference>
<evidence type="ECO:0000256" key="1">
    <source>
        <dbReference type="SAM" id="MobiDB-lite"/>
    </source>
</evidence>
<feature type="signal peptide" evidence="2">
    <location>
        <begin position="1"/>
        <end position="20"/>
    </location>
</feature>
<keyword evidence="4" id="KW-0413">Isomerase</keyword>
<feature type="compositionally biased region" description="Low complexity" evidence="1">
    <location>
        <begin position="282"/>
        <end position="307"/>
    </location>
</feature>
<feature type="region of interest" description="Disordered" evidence="1">
    <location>
        <begin position="282"/>
        <end position="322"/>
    </location>
</feature>
<feature type="chain" id="PRO_5039353043" evidence="2">
    <location>
        <begin position="21"/>
        <end position="322"/>
    </location>
</feature>
<dbReference type="EC" id="5.2.1.8" evidence="4"/>
<keyword evidence="2" id="KW-0732">Signal</keyword>
<evidence type="ECO:0000313" key="5">
    <source>
        <dbReference type="Proteomes" id="UP000807785"/>
    </source>
</evidence>
<dbReference type="Pfam" id="PF13145">
    <property type="entry name" value="Rotamase_2"/>
    <property type="match status" value="1"/>
</dbReference>
<reference evidence="4" key="1">
    <citation type="submission" date="2020-10" db="EMBL/GenBank/DDBJ databases">
        <title>Connecting structure to function with the recovery of over 1000 high-quality activated sludge metagenome-assembled genomes encoding full-length rRNA genes using long-read sequencing.</title>
        <authorList>
            <person name="Singleton C.M."/>
            <person name="Petriglieri F."/>
            <person name="Kristensen J.M."/>
            <person name="Kirkegaard R.H."/>
            <person name="Michaelsen T.Y."/>
            <person name="Andersen M.H."/>
            <person name="Karst S.M."/>
            <person name="Dueholm M.S."/>
            <person name="Nielsen P.H."/>
            <person name="Albertsen M."/>
        </authorList>
    </citation>
    <scope>NUCLEOTIDE SEQUENCE</scope>
    <source>
        <strain evidence="4">Bjer_18-Q3-R1-45_BAT3C.347</strain>
    </source>
</reference>
<dbReference type="AlphaFoldDB" id="A0A9D7E700"/>
<organism evidence="4 5">
    <name type="scientific">Candidatus Methylophosphatis roskildensis</name>
    <dbReference type="NCBI Taxonomy" id="2899263"/>
    <lineage>
        <taxon>Bacteria</taxon>
        <taxon>Pseudomonadati</taxon>
        <taxon>Pseudomonadota</taxon>
        <taxon>Betaproteobacteria</taxon>
        <taxon>Nitrosomonadales</taxon>
        <taxon>Sterolibacteriaceae</taxon>
        <taxon>Candidatus Methylophosphatis</taxon>
    </lineage>
</organism>
<dbReference type="Gene3D" id="1.10.8.1040">
    <property type="match status" value="1"/>
</dbReference>
<dbReference type="GO" id="GO:0003755">
    <property type="term" value="F:peptidyl-prolyl cis-trans isomerase activity"/>
    <property type="evidence" value="ECO:0007669"/>
    <property type="project" value="UniProtKB-EC"/>
</dbReference>
<dbReference type="Pfam" id="PF13624">
    <property type="entry name" value="SurA_N_3"/>
    <property type="match status" value="1"/>
</dbReference>
<evidence type="ECO:0000313" key="4">
    <source>
        <dbReference type="EMBL" id="MBK6974871.1"/>
    </source>
</evidence>
<evidence type="ECO:0000256" key="2">
    <source>
        <dbReference type="SAM" id="SignalP"/>
    </source>
</evidence>
<name>A0A9D7E700_9PROT</name>
<evidence type="ECO:0000259" key="3">
    <source>
        <dbReference type="Pfam" id="PF13145"/>
    </source>
</evidence>
<proteinExistence type="predicted"/>
<accession>A0A9D7E700</accession>
<protein>
    <submittedName>
        <fullName evidence="4">Peptidyl-prolyl cis-trans isomerase, EpsD family</fullName>
        <ecNumber evidence="4">5.2.1.8</ecNumber>
    </submittedName>
</protein>
<feature type="domain" description="PpiC" evidence="3">
    <location>
        <begin position="123"/>
        <end position="239"/>
    </location>
</feature>
<dbReference type="InterPro" id="IPR027304">
    <property type="entry name" value="Trigger_fact/SurA_dom_sf"/>
</dbReference>
<gene>
    <name evidence="4" type="primary">epsD</name>
    <name evidence="4" type="ORF">IPH26_18730</name>
</gene>
<dbReference type="NCBIfam" id="TIGR02925">
    <property type="entry name" value="cis_trans_EpsD"/>
    <property type="match status" value="1"/>
</dbReference>
<dbReference type="SUPFAM" id="SSF109998">
    <property type="entry name" value="Triger factor/SurA peptide-binding domain-like"/>
    <property type="match status" value="1"/>
</dbReference>
<dbReference type="PROSITE" id="PS51257">
    <property type="entry name" value="PROKAR_LIPOPROTEIN"/>
    <property type="match status" value="1"/>
</dbReference>